<dbReference type="AlphaFoldDB" id="A0A7U7G9E0"/>
<evidence type="ECO:0000313" key="2">
    <source>
        <dbReference type="Proteomes" id="UP000019184"/>
    </source>
</evidence>
<evidence type="ECO:0000313" key="1">
    <source>
        <dbReference type="EMBL" id="CDH44343.1"/>
    </source>
</evidence>
<comment type="caution">
    <text evidence="1">The sequence shown here is derived from an EMBL/GenBank/DDBJ whole genome shotgun (WGS) entry which is preliminary data.</text>
</comment>
<dbReference type="Proteomes" id="UP000019184">
    <property type="component" value="Unassembled WGS sequence"/>
</dbReference>
<organism evidence="1 2">
    <name type="scientific">Candidatus Contendobacter odensis Run_B_J11</name>
    <dbReference type="NCBI Taxonomy" id="1400861"/>
    <lineage>
        <taxon>Bacteria</taxon>
        <taxon>Pseudomonadati</taxon>
        <taxon>Pseudomonadota</taxon>
        <taxon>Gammaproteobacteria</taxon>
        <taxon>Candidatus Competibacteraceae</taxon>
        <taxon>Candidatus Contendibacter</taxon>
    </lineage>
</organism>
<protein>
    <submittedName>
        <fullName evidence="1">Uncharacterized protein</fullName>
    </submittedName>
</protein>
<accession>A0A7U7G9E0</accession>
<dbReference type="EMBL" id="CBTK010000071">
    <property type="protein sequence ID" value="CDH44343.1"/>
    <property type="molecule type" value="Genomic_DNA"/>
</dbReference>
<proteinExistence type="predicted"/>
<sequence>MHGLSASQMPNMVAIKGFYVEIRRCALPDQANGIARHNGLLLEAVLKNYFYLQLVAND</sequence>
<gene>
    <name evidence="1" type="ORF">BN874_1620002</name>
</gene>
<keyword evidence="2" id="KW-1185">Reference proteome</keyword>
<reference evidence="1 2" key="1">
    <citation type="journal article" date="2014" name="ISME J.">
        <title>Candidatus Competibacter-lineage genomes retrieved from metagenomes reveal functional metabolic diversity.</title>
        <authorList>
            <person name="McIlroy S.J."/>
            <person name="Albertsen M."/>
            <person name="Andresen E.K."/>
            <person name="Saunders A.M."/>
            <person name="Kristiansen R."/>
            <person name="Stokholm-Bjerregaard M."/>
            <person name="Nielsen K.L."/>
            <person name="Nielsen P.H."/>
        </authorList>
    </citation>
    <scope>NUCLEOTIDE SEQUENCE [LARGE SCALE GENOMIC DNA]</scope>
    <source>
        <strain evidence="1 2">Run_B_J11</strain>
    </source>
</reference>
<name>A0A7U7G9E0_9GAMM</name>